<proteinExistence type="predicted"/>
<dbReference type="AlphaFoldDB" id="A7ASV1"/>
<dbReference type="GeneID" id="5477804"/>
<keyword evidence="2" id="KW-0677">Repeat</keyword>
<comment type="caution">
    <text evidence="5">The sequence shown here is derived from an EMBL/GenBank/DDBJ whole genome shotgun (WGS) entry which is preliminary data.</text>
</comment>
<dbReference type="KEGG" id="bbo:BBOV_II000520"/>
<keyword evidence="3" id="KW-0175">Coiled coil</keyword>
<reference evidence="5 6" key="1">
    <citation type="journal article" date="2007" name="PLoS Pathog.">
        <title>Genome sequence of Babesia bovis and comparative analysis of apicomplexan hemoprotozoa.</title>
        <authorList>
            <person name="Brayton K.A."/>
            <person name="Lau A.O.T."/>
            <person name="Herndon D.R."/>
            <person name="Hannick L."/>
            <person name="Kappmeyer L.S."/>
            <person name="Berens S.J."/>
            <person name="Bidwell S.L."/>
            <person name="Brown W.C."/>
            <person name="Crabtree J."/>
            <person name="Fadrosh D."/>
            <person name="Feldblum T."/>
            <person name="Forberger H.A."/>
            <person name="Haas B.J."/>
            <person name="Howell J.M."/>
            <person name="Khouri H."/>
            <person name="Koo H."/>
            <person name="Mann D.J."/>
            <person name="Norimine J."/>
            <person name="Paulsen I.T."/>
            <person name="Radune D."/>
            <person name="Ren Q."/>
            <person name="Smith R.K. Jr."/>
            <person name="Suarez C.E."/>
            <person name="White O."/>
            <person name="Wortman J.R."/>
            <person name="Knowles D.P. Jr."/>
            <person name="McElwain T.F."/>
            <person name="Nene V.M."/>
        </authorList>
    </citation>
    <scope>NUCLEOTIDE SEQUENCE [LARGE SCALE GENOMIC DNA]</scope>
    <source>
        <strain evidence="5">T2Bo</strain>
    </source>
</reference>
<sequence>MAQVGEYLTIFGGTDGKELLNDLWVLEMNTGSFVDGSRVSANEWKIVDIIGPVPSPRSFHSAVKIGMDPPNPLIIYGGITDDDSSRLYALGMDNHGELRWAILPITAKGPIERRAFHSMTYGNGEIVITGGEDYTSEYPTVHQCLVYHMEARELQFTEESLPFTGHRSILINRRMSHFGGLKNIASTVYLEHIAEPNTGDETQDIANTIERNYIEEIMNRLREAEEERINNTTEEPCKNSVCAMQHQIKIPDVEHPPIPVTSTRPQRQAAKICAQKIEEAAARSLANEMQRMNDNNLEPTQPTEHSTTTQ</sequence>
<dbReference type="Gene3D" id="2.120.10.80">
    <property type="entry name" value="Kelch-type beta propeller"/>
    <property type="match status" value="1"/>
</dbReference>
<feature type="region of interest" description="Disordered" evidence="4">
    <location>
        <begin position="284"/>
        <end position="310"/>
    </location>
</feature>
<feature type="compositionally biased region" description="Polar residues" evidence="4">
    <location>
        <begin position="290"/>
        <end position="310"/>
    </location>
</feature>
<name>A7ASV1_BABBO</name>
<evidence type="ECO:0000256" key="3">
    <source>
        <dbReference type="SAM" id="Coils"/>
    </source>
</evidence>
<protein>
    <submittedName>
        <fullName evidence="5">Uncharacterized protein</fullName>
    </submittedName>
</protein>
<evidence type="ECO:0000256" key="4">
    <source>
        <dbReference type="SAM" id="MobiDB-lite"/>
    </source>
</evidence>
<dbReference type="STRING" id="5865.A7ASV1"/>
<feature type="coiled-coil region" evidence="3">
    <location>
        <begin position="207"/>
        <end position="235"/>
    </location>
</feature>
<dbReference type="VEuPathDB" id="PiroplasmaDB:BBOV_II000520"/>
<dbReference type="PANTHER" id="PTHR46093:SF18">
    <property type="entry name" value="FIBRONECTIN TYPE-III DOMAIN-CONTAINING PROTEIN"/>
    <property type="match status" value="1"/>
</dbReference>
<gene>
    <name evidence="5" type="ORF">BBOV_II000520</name>
</gene>
<dbReference type="EMBL" id="AAXT01000003">
    <property type="protein sequence ID" value="EDO06012.1"/>
    <property type="molecule type" value="Genomic_DNA"/>
</dbReference>
<keyword evidence="1" id="KW-0880">Kelch repeat</keyword>
<dbReference type="eggNOG" id="KOG0379">
    <property type="taxonomic scope" value="Eukaryota"/>
</dbReference>
<evidence type="ECO:0000313" key="6">
    <source>
        <dbReference type="Proteomes" id="UP000002173"/>
    </source>
</evidence>
<dbReference type="SUPFAM" id="SSF117281">
    <property type="entry name" value="Kelch motif"/>
    <property type="match status" value="1"/>
</dbReference>
<accession>A7ASV1</accession>
<evidence type="ECO:0000313" key="5">
    <source>
        <dbReference type="EMBL" id="EDO06012.1"/>
    </source>
</evidence>
<evidence type="ECO:0000256" key="1">
    <source>
        <dbReference type="ARBA" id="ARBA00022441"/>
    </source>
</evidence>
<dbReference type="Proteomes" id="UP000002173">
    <property type="component" value="Chromosome 2"/>
</dbReference>
<keyword evidence="6" id="KW-1185">Reference proteome</keyword>
<dbReference type="InParanoid" id="A7ASV1"/>
<organism evidence="5 6">
    <name type="scientific">Babesia bovis</name>
    <dbReference type="NCBI Taxonomy" id="5865"/>
    <lineage>
        <taxon>Eukaryota</taxon>
        <taxon>Sar</taxon>
        <taxon>Alveolata</taxon>
        <taxon>Apicomplexa</taxon>
        <taxon>Aconoidasida</taxon>
        <taxon>Piroplasmida</taxon>
        <taxon>Babesiidae</taxon>
        <taxon>Babesia</taxon>
    </lineage>
</organism>
<dbReference type="InterPro" id="IPR015915">
    <property type="entry name" value="Kelch-typ_b-propeller"/>
</dbReference>
<evidence type="ECO:0000256" key="2">
    <source>
        <dbReference type="ARBA" id="ARBA00022737"/>
    </source>
</evidence>
<dbReference type="Pfam" id="PF24681">
    <property type="entry name" value="Kelch_KLHDC2_KLHL20_DRC7"/>
    <property type="match status" value="1"/>
</dbReference>
<dbReference type="PANTHER" id="PTHR46093">
    <property type="entry name" value="ACYL-COA-BINDING DOMAIN-CONTAINING PROTEIN 5"/>
    <property type="match status" value="1"/>
</dbReference>